<reference evidence="4 5" key="1">
    <citation type="submission" date="2018-06" db="EMBL/GenBank/DDBJ databases">
        <title>Extensive metabolic versatility and redundancy in microbially diverse, dynamic hydrothermal sediments.</title>
        <authorList>
            <person name="Dombrowski N."/>
            <person name="Teske A."/>
            <person name="Baker B.J."/>
        </authorList>
    </citation>
    <scope>NUCLEOTIDE SEQUENCE [LARGE SCALE GENOMIC DNA]</scope>
    <source>
        <strain evidence="4">B7_G13</strain>
    </source>
</reference>
<evidence type="ECO:0008006" key="6">
    <source>
        <dbReference type="Google" id="ProtNLM"/>
    </source>
</evidence>
<feature type="region of interest" description="Disordered" evidence="3">
    <location>
        <begin position="414"/>
        <end position="433"/>
    </location>
</feature>
<dbReference type="GO" id="GO:0016746">
    <property type="term" value="F:acyltransferase activity"/>
    <property type="evidence" value="ECO:0007669"/>
    <property type="project" value="UniProtKB-KW"/>
</dbReference>
<evidence type="ECO:0000256" key="1">
    <source>
        <dbReference type="ARBA" id="ARBA00022679"/>
    </source>
</evidence>
<evidence type="ECO:0000313" key="5">
    <source>
        <dbReference type="Proteomes" id="UP000277457"/>
    </source>
</evidence>
<keyword evidence="1" id="KW-0808">Transferase</keyword>
<dbReference type="PANTHER" id="PTHR43584:SF9">
    <property type="entry name" value="TRANSFERASE HEXAPEPTIDE REPEAT CONTAINING PROTEIN"/>
    <property type="match status" value="1"/>
</dbReference>
<dbReference type="Pfam" id="PF13562">
    <property type="entry name" value="NTP_transf_4"/>
    <property type="match status" value="1"/>
</dbReference>
<dbReference type="Gene3D" id="2.160.10.10">
    <property type="entry name" value="Hexapeptide repeat proteins"/>
    <property type="match status" value="1"/>
</dbReference>
<dbReference type="AlphaFoldDB" id="A0A662D5U4"/>
<evidence type="ECO:0000256" key="2">
    <source>
        <dbReference type="ARBA" id="ARBA00023315"/>
    </source>
</evidence>
<dbReference type="Proteomes" id="UP000277457">
    <property type="component" value="Unassembled WGS sequence"/>
</dbReference>
<organism evidence="4 5">
    <name type="scientific">Aerophobetes bacterium</name>
    <dbReference type="NCBI Taxonomy" id="2030807"/>
    <lineage>
        <taxon>Bacteria</taxon>
        <taxon>Candidatus Aerophobota</taxon>
    </lineage>
</organism>
<dbReference type="InterPro" id="IPR050065">
    <property type="entry name" value="GlmU-like"/>
</dbReference>
<keyword evidence="2" id="KW-0012">Acyltransferase</keyword>
<gene>
    <name evidence="4" type="ORF">DRZ78_00425</name>
</gene>
<dbReference type="NCBIfam" id="TIGR03991">
    <property type="entry name" value="alt_bact_glmU"/>
    <property type="match status" value="1"/>
</dbReference>
<dbReference type="GO" id="GO:0016779">
    <property type="term" value="F:nucleotidyltransferase activity"/>
    <property type="evidence" value="ECO:0007669"/>
    <property type="project" value="UniProtKB-ARBA"/>
</dbReference>
<dbReference type="InterPro" id="IPR023917">
    <property type="entry name" value="Bifunctiontional_GlmU_bac-type"/>
</dbReference>
<dbReference type="InterPro" id="IPR011004">
    <property type="entry name" value="Trimer_LpxA-like_sf"/>
</dbReference>
<feature type="compositionally biased region" description="Polar residues" evidence="3">
    <location>
        <begin position="417"/>
        <end position="433"/>
    </location>
</feature>
<protein>
    <recommendedName>
        <fullName evidence="6">Glucose-1-phosphate thymidylyltransferase</fullName>
    </recommendedName>
</protein>
<evidence type="ECO:0000256" key="3">
    <source>
        <dbReference type="SAM" id="MobiDB-lite"/>
    </source>
</evidence>
<comment type="caution">
    <text evidence="4">The sequence shown here is derived from an EMBL/GenBank/DDBJ whole genome shotgun (WGS) entry which is preliminary data.</text>
</comment>
<sequence length="433" mass="48536">MRALCLFEDKKAENFHPLSLTRPVYELRCGITTLREKLCRISNEKRIHLFCRAYLSEVTSQRSPKDEVNNLRSLRDRDLLFVNGRLLLFDEEIKLEGEEEVGVCAENIVYARLNKKTFEKVFPAQPEEIEEALLRARKFVRVKEVKLLLLEYPWDLVNYNSQAIESDFKLIGRAGIKGRVDKGAHLLNPSQIYLGEGARIEAGVVLNAEEGPIYIGERARIRPPTIIDGPGYIGRETIVDGAKIRGGCSIGPVCRVAGEIEQSIFHAYSNKHHDGFIGHSYIGEWVNLGALTTTSDLKNTYGNVKVYLKGKKIDTGEMKVGSFIGDHTKTGIGTLLSTGCVIGVGSNVFGGGSIPQFVPSFSWGGEEGFIENRLDKALEVSRTVMARRNIRQTDVQRNLLRKVYELTREERSYRYRPNSSTASKNASTFSQGT</sequence>
<proteinExistence type="predicted"/>
<dbReference type="SUPFAM" id="SSF51161">
    <property type="entry name" value="Trimeric LpxA-like enzymes"/>
    <property type="match status" value="1"/>
</dbReference>
<name>A0A662D5U4_UNCAE</name>
<dbReference type="PANTHER" id="PTHR43584">
    <property type="entry name" value="NUCLEOTIDYL TRANSFERASE"/>
    <property type="match status" value="1"/>
</dbReference>
<accession>A0A662D5U4</accession>
<dbReference type="EMBL" id="QMPY01000008">
    <property type="protein sequence ID" value="RLE08765.1"/>
    <property type="molecule type" value="Genomic_DNA"/>
</dbReference>
<evidence type="ECO:0000313" key="4">
    <source>
        <dbReference type="EMBL" id="RLE08765.1"/>
    </source>
</evidence>